<dbReference type="InterPro" id="IPR025736">
    <property type="entry name" value="PucR_C-HTH_dom"/>
</dbReference>
<dbReference type="PANTHER" id="PTHR33744:SF16">
    <property type="entry name" value="CARBOHYDRATE DIACID REGULATOR"/>
    <property type="match status" value="1"/>
</dbReference>
<dbReference type="Pfam" id="PF05651">
    <property type="entry name" value="Diacid_rec"/>
    <property type="match status" value="1"/>
</dbReference>
<sequence length="368" mass="41979">MIISKNLAQSIVDNIKEIIHHEINFIETDGTIIASTDENRIGKIHEGAKKVIATGQDLIIRFDDEFPGTRSGFNTAVYFQNQIIGIIGITGVPEVVIQYAKIIRKLTELMITEAHAKSSDFMRRQNEKAFIDSLIYNDYLSDSDTLSAAHYNIKLPRRCIVGVISNESDVDYDVYHTLRRYLSDSENTVISAGSSVFVVFSTITSKGTLAFHLNEISQHIKHYHQMDVSFGIGRICTSFEESKMSYKQACQSLKWAQNFSKEIIQFYSEMDIGLLLVDFSEPNSKSLQLNTLSNLTGDEIKEYIEILRVYEANNGSISRSAEDLFIHKNTLQYRLNKLHEKTGFNPRELKDFTILKLAFMSYEMHPQI</sequence>
<dbReference type="Pfam" id="PF17853">
    <property type="entry name" value="GGDEF_2"/>
    <property type="match status" value="1"/>
</dbReference>
<dbReference type="Proteomes" id="UP000199315">
    <property type="component" value="Unassembled WGS sequence"/>
</dbReference>
<keyword evidence="6" id="KW-1185">Reference proteome</keyword>
<protein>
    <submittedName>
        <fullName evidence="5">Carbohydrate diacid regulator</fullName>
    </submittedName>
</protein>
<dbReference type="STRING" id="1619234.SAMN05421730_100213"/>
<comment type="similarity">
    <text evidence="1">Belongs to the CdaR family.</text>
</comment>
<dbReference type="Pfam" id="PF13556">
    <property type="entry name" value="HTH_30"/>
    <property type="match status" value="1"/>
</dbReference>
<dbReference type="InterPro" id="IPR008599">
    <property type="entry name" value="Diacid_rec"/>
</dbReference>
<dbReference type="InterPro" id="IPR009057">
    <property type="entry name" value="Homeodomain-like_sf"/>
</dbReference>
<dbReference type="PANTHER" id="PTHR33744">
    <property type="entry name" value="CARBOHYDRATE DIACID REGULATOR"/>
    <property type="match status" value="1"/>
</dbReference>
<evidence type="ECO:0000256" key="1">
    <source>
        <dbReference type="ARBA" id="ARBA00006754"/>
    </source>
</evidence>
<name>A0A1D3TPV9_9FIRM</name>
<organism evidence="5 6">
    <name type="scientific">Anaerobium acetethylicum</name>
    <dbReference type="NCBI Taxonomy" id="1619234"/>
    <lineage>
        <taxon>Bacteria</taxon>
        <taxon>Bacillati</taxon>
        <taxon>Bacillota</taxon>
        <taxon>Clostridia</taxon>
        <taxon>Lachnospirales</taxon>
        <taxon>Lachnospiraceae</taxon>
        <taxon>Anaerobium</taxon>
    </lineage>
</organism>
<dbReference type="Gene3D" id="1.10.10.2840">
    <property type="entry name" value="PucR C-terminal helix-turn-helix domain"/>
    <property type="match status" value="1"/>
</dbReference>
<dbReference type="AlphaFoldDB" id="A0A1D3TPV9"/>
<evidence type="ECO:0000259" key="3">
    <source>
        <dbReference type="Pfam" id="PF13556"/>
    </source>
</evidence>
<dbReference type="SUPFAM" id="SSF46689">
    <property type="entry name" value="Homeodomain-like"/>
    <property type="match status" value="1"/>
</dbReference>
<dbReference type="RefSeq" id="WP_091229988.1">
    <property type="nucleotide sequence ID" value="NZ_FMKA01000002.1"/>
</dbReference>
<feature type="domain" description="PucR C-terminal helix-turn-helix" evidence="3">
    <location>
        <begin position="304"/>
        <end position="359"/>
    </location>
</feature>
<evidence type="ECO:0000313" key="5">
    <source>
        <dbReference type="EMBL" id="SCP95557.1"/>
    </source>
</evidence>
<gene>
    <name evidence="5" type="ORF">SAMN05421730_100213</name>
</gene>
<evidence type="ECO:0000259" key="4">
    <source>
        <dbReference type="Pfam" id="PF17853"/>
    </source>
</evidence>
<accession>A0A1D3TPV9</accession>
<dbReference type="InterPro" id="IPR041522">
    <property type="entry name" value="CdaR_GGDEF"/>
</dbReference>
<dbReference type="EMBL" id="FMKA01000002">
    <property type="protein sequence ID" value="SCP95557.1"/>
    <property type="molecule type" value="Genomic_DNA"/>
</dbReference>
<dbReference type="InterPro" id="IPR051448">
    <property type="entry name" value="CdaR-like_regulators"/>
</dbReference>
<dbReference type="OrthoDB" id="212459at2"/>
<feature type="domain" description="CdaR GGDEF-like" evidence="4">
    <location>
        <begin position="148"/>
        <end position="254"/>
    </location>
</feature>
<dbReference type="InterPro" id="IPR042070">
    <property type="entry name" value="PucR_C-HTH_sf"/>
</dbReference>
<evidence type="ECO:0000259" key="2">
    <source>
        <dbReference type="Pfam" id="PF05651"/>
    </source>
</evidence>
<feature type="domain" description="Putative sugar diacid recognition" evidence="2">
    <location>
        <begin position="3"/>
        <end position="132"/>
    </location>
</feature>
<reference evidence="5 6" key="1">
    <citation type="submission" date="2016-09" db="EMBL/GenBank/DDBJ databases">
        <authorList>
            <person name="Capua I."/>
            <person name="De Benedictis P."/>
            <person name="Joannis T."/>
            <person name="Lombin L.H."/>
            <person name="Cattoli G."/>
        </authorList>
    </citation>
    <scope>NUCLEOTIDE SEQUENCE [LARGE SCALE GENOMIC DNA]</scope>
    <source>
        <strain evidence="5 6">GluBS11</strain>
    </source>
</reference>
<proteinExistence type="inferred from homology"/>
<evidence type="ECO:0000313" key="6">
    <source>
        <dbReference type="Proteomes" id="UP000199315"/>
    </source>
</evidence>